<evidence type="ECO:0000256" key="1">
    <source>
        <dbReference type="SAM" id="MobiDB-lite"/>
    </source>
</evidence>
<gene>
    <name evidence="2" type="ORF">BBAD15_g12304</name>
</gene>
<dbReference type="EMBL" id="ANFO01001509">
    <property type="protein sequence ID" value="KGQ02486.1"/>
    <property type="molecule type" value="Genomic_DNA"/>
</dbReference>
<sequence>MSQSDNWPIDADDCQSHLTSDDEVSQNVSTAPRSRLRPAGKAPVTLLYDCQTSDEDEPTIPYNVEWKLSVKHRRRAGESEIGITMSPRRFWRRLLQPKLETAMEKKPCRVVDTEIVMSTTHRSTGPFRKRFANLDIEWLVIEKQLQDWNELPNTGKKRNLITINITFESTYIESNKVTRGRATVNQLEELQARIGDGAVLSRGVCVKKAFALMRCPGPPCKKGSDHCWQSDGQHYPLHPHHVKMLADHLQAGKPLDGHDDVPETFRRLVLDDERDRQSREENERAKRKRKRPGSENLSITPPNPAQLAHDDRTAIPAMVFPTTPLMDFAQRSEDNIRAHTTWLKHGASDEQKGHYELMQQLALRNGYDLDYMHSNKERVCVFFMDEGVPEGFAWRYVSGVPWFKKEREKAEGN</sequence>
<comment type="caution">
    <text evidence="2">The sequence shown here is derived from an EMBL/GenBank/DDBJ whole genome shotgun (WGS) entry which is preliminary data.</text>
</comment>
<dbReference type="HOGENOM" id="CLU_037030_1_0_1"/>
<dbReference type="STRING" id="1245745.A0A0A2V3V5"/>
<dbReference type="eggNOG" id="ENOG502SIP1">
    <property type="taxonomic scope" value="Eukaryota"/>
</dbReference>
<reference evidence="2 3" key="1">
    <citation type="submission" date="2012-10" db="EMBL/GenBank/DDBJ databases">
        <title>Genome sequencing and analysis of entomopathogenic fungi Beauveria bassiana D1-5.</title>
        <authorList>
            <person name="Li Q."/>
            <person name="Wang L."/>
            <person name="Zhang Z."/>
            <person name="Wang Q."/>
            <person name="Ren J."/>
            <person name="Wang M."/>
            <person name="Xu W."/>
            <person name="Wang J."/>
            <person name="Lu Y."/>
            <person name="Du Q."/>
            <person name="Sun Z."/>
        </authorList>
    </citation>
    <scope>NUCLEOTIDE SEQUENCE [LARGE SCALE GENOMIC DNA]</scope>
    <source>
        <strain evidence="2 3">D1-5</strain>
    </source>
</reference>
<dbReference type="Proteomes" id="UP000030106">
    <property type="component" value="Unassembled WGS sequence"/>
</dbReference>
<organism evidence="2 3">
    <name type="scientific">Beauveria bassiana D1-5</name>
    <dbReference type="NCBI Taxonomy" id="1245745"/>
    <lineage>
        <taxon>Eukaryota</taxon>
        <taxon>Fungi</taxon>
        <taxon>Dikarya</taxon>
        <taxon>Ascomycota</taxon>
        <taxon>Pezizomycotina</taxon>
        <taxon>Sordariomycetes</taxon>
        <taxon>Hypocreomycetidae</taxon>
        <taxon>Hypocreales</taxon>
        <taxon>Cordycipitaceae</taxon>
        <taxon>Beauveria</taxon>
    </lineage>
</organism>
<feature type="region of interest" description="Disordered" evidence="1">
    <location>
        <begin position="267"/>
        <end position="309"/>
    </location>
</feature>
<feature type="compositionally biased region" description="Basic and acidic residues" evidence="1">
    <location>
        <begin position="267"/>
        <end position="284"/>
    </location>
</feature>
<evidence type="ECO:0000313" key="2">
    <source>
        <dbReference type="EMBL" id="KGQ02486.1"/>
    </source>
</evidence>
<proteinExistence type="predicted"/>
<feature type="region of interest" description="Disordered" evidence="1">
    <location>
        <begin position="1"/>
        <end position="36"/>
    </location>
</feature>
<dbReference type="OrthoDB" id="5131365at2759"/>
<evidence type="ECO:0000313" key="3">
    <source>
        <dbReference type="Proteomes" id="UP000030106"/>
    </source>
</evidence>
<dbReference type="AlphaFoldDB" id="A0A0A2V3V5"/>
<protein>
    <submittedName>
        <fullName evidence="2">Uncharacterized protein</fullName>
    </submittedName>
</protein>
<name>A0A0A2V3V5_BEABA</name>
<accession>A0A0A2V3V5</accession>